<dbReference type="GO" id="GO:0016887">
    <property type="term" value="F:ATP hydrolysis activity"/>
    <property type="evidence" value="ECO:0007669"/>
    <property type="project" value="InterPro"/>
</dbReference>
<feature type="domain" description="ATPase AAA-type core" evidence="1">
    <location>
        <begin position="252"/>
        <end position="308"/>
    </location>
</feature>
<feature type="domain" description="ATPase AAA-type core" evidence="1">
    <location>
        <begin position="51"/>
        <end position="150"/>
    </location>
</feature>
<organism evidence="2 3">
    <name type="scientific">Sutterella parvirubra YIT 11816</name>
    <dbReference type="NCBI Taxonomy" id="762967"/>
    <lineage>
        <taxon>Bacteria</taxon>
        <taxon>Pseudomonadati</taxon>
        <taxon>Pseudomonadota</taxon>
        <taxon>Betaproteobacteria</taxon>
        <taxon>Burkholderiales</taxon>
        <taxon>Sutterellaceae</taxon>
        <taxon>Sutterella</taxon>
    </lineage>
</organism>
<dbReference type="HOGENOM" id="CLU_046693_2_0_4"/>
<gene>
    <name evidence="2" type="ORF">HMPREF9440_00453</name>
</gene>
<keyword evidence="3" id="KW-1185">Reference proteome</keyword>
<comment type="caution">
    <text evidence="2">The sequence shown here is derived from an EMBL/GenBank/DDBJ whole genome shotgun (WGS) entry which is preliminary data.</text>
</comment>
<dbReference type="PANTHER" id="PTHR40396">
    <property type="entry name" value="ATPASE-LIKE PROTEIN"/>
    <property type="match status" value="1"/>
</dbReference>
<protein>
    <recommendedName>
        <fullName evidence="1">ATPase AAA-type core domain-containing protein</fullName>
    </recommendedName>
</protein>
<dbReference type="InterPro" id="IPR003959">
    <property type="entry name" value="ATPase_AAA_core"/>
</dbReference>
<dbReference type="EMBL" id="AFBQ01000053">
    <property type="protein sequence ID" value="EHY32147.1"/>
    <property type="molecule type" value="Genomic_DNA"/>
</dbReference>
<name>H3KCK1_9BURK</name>
<accession>H3KCK1</accession>
<dbReference type="InterPro" id="IPR027417">
    <property type="entry name" value="P-loop_NTPase"/>
</dbReference>
<evidence type="ECO:0000313" key="2">
    <source>
        <dbReference type="EMBL" id="EHY32147.1"/>
    </source>
</evidence>
<dbReference type="Proteomes" id="UP000004956">
    <property type="component" value="Unassembled WGS sequence"/>
</dbReference>
<sequence>MLVEFRFANFRSYRDEQVFSMGAYMRAPDGLEFSACDTGRKDLPPLLKTAFLLGPNASGKTNMLAAFEAMQRVVRTSALMTSAPEKAPAYEGHDPFLYDEGIQKEPTYFEVTLELEGMRWQYGFLCGKERIEEEYLVAYNGVSPRVYFERVYIPEEEAYAVKYGPYFKGRRKAWEEATRADALFLPTAVMLGSEQLRPIWDWFDERLIVLREGVPLKLDFLLANPAARAHAIRFLATADLMVAGIEPEGVRHRPGGPVVPWEKESAGVKRILALASLVLANAGDLTVLIDDGEHHLHPMLLEALIAFWQREENAAHASQWILAVHRDSVLEAVGTYPGTPKRLRRDQVWMCSKDVDEATRAVPLMQWKVRKSEAVYGGYRKGRYGSLPEIEALDV</sequence>
<dbReference type="SUPFAM" id="SSF52540">
    <property type="entry name" value="P-loop containing nucleoside triphosphate hydrolases"/>
    <property type="match status" value="1"/>
</dbReference>
<evidence type="ECO:0000259" key="1">
    <source>
        <dbReference type="Pfam" id="PF13304"/>
    </source>
</evidence>
<proteinExistence type="predicted"/>
<dbReference type="PANTHER" id="PTHR40396:SF1">
    <property type="entry name" value="ATPASE AAA-TYPE CORE DOMAIN-CONTAINING PROTEIN"/>
    <property type="match status" value="1"/>
</dbReference>
<dbReference type="PATRIC" id="fig|762967.3.peg.379"/>
<dbReference type="GO" id="GO:0005524">
    <property type="term" value="F:ATP binding"/>
    <property type="evidence" value="ECO:0007669"/>
    <property type="project" value="InterPro"/>
</dbReference>
<dbReference type="Pfam" id="PF13304">
    <property type="entry name" value="AAA_21"/>
    <property type="match status" value="2"/>
</dbReference>
<dbReference type="AlphaFoldDB" id="H3KCK1"/>
<dbReference type="RefSeq" id="WP_008540963.1">
    <property type="nucleotide sequence ID" value="NZ_JH604880.1"/>
</dbReference>
<evidence type="ECO:0000313" key="3">
    <source>
        <dbReference type="Proteomes" id="UP000004956"/>
    </source>
</evidence>
<dbReference type="STRING" id="762967.HMPREF9440_00453"/>
<reference evidence="2 3" key="1">
    <citation type="submission" date="2011-11" db="EMBL/GenBank/DDBJ databases">
        <authorList>
            <person name="Weinstock G."/>
            <person name="Sodergren E."/>
            <person name="Clifton S."/>
            <person name="Fulton L."/>
            <person name="Fulton B."/>
            <person name="Courtney L."/>
            <person name="Fronick C."/>
            <person name="Harrison M."/>
            <person name="Strong C."/>
            <person name="Farmer C."/>
            <person name="Delahaunty K."/>
            <person name="Markovic C."/>
            <person name="Hall O."/>
            <person name="Minx P."/>
            <person name="Tomlinson C."/>
            <person name="Mitreva M."/>
            <person name="Hou S."/>
            <person name="Chen J."/>
            <person name="Wollam A."/>
            <person name="Pepin K.H."/>
            <person name="Johnson M."/>
            <person name="Bhonagiri V."/>
            <person name="Zhang X."/>
            <person name="Suruliraj S."/>
            <person name="Warren W."/>
            <person name="Chinwalla A."/>
            <person name="Mardis E.R."/>
            <person name="Wilson R.K."/>
        </authorList>
    </citation>
    <scope>NUCLEOTIDE SEQUENCE [LARGE SCALE GENOMIC DNA]</scope>
    <source>
        <strain evidence="2 3">YIT 11816</strain>
    </source>
</reference>